<evidence type="ECO:0000313" key="3">
    <source>
        <dbReference type="EMBL" id="GJT51980.1"/>
    </source>
</evidence>
<proteinExistence type="predicted"/>
<feature type="compositionally biased region" description="Low complexity" evidence="1">
    <location>
        <begin position="328"/>
        <end position="338"/>
    </location>
</feature>
<keyword evidence="4" id="KW-1185">Reference proteome</keyword>
<comment type="caution">
    <text evidence="3">The sequence shown here is derived from an EMBL/GenBank/DDBJ whole genome shotgun (WGS) entry which is preliminary data.</text>
</comment>
<reference evidence="3" key="1">
    <citation type="journal article" date="2022" name="Int. J. Mol. Sci.">
        <title>Draft Genome of Tanacetum Coccineum: Genomic Comparison of Closely Related Tanacetum-Family Plants.</title>
        <authorList>
            <person name="Yamashiro T."/>
            <person name="Shiraishi A."/>
            <person name="Nakayama K."/>
            <person name="Satake H."/>
        </authorList>
    </citation>
    <scope>NUCLEOTIDE SEQUENCE</scope>
</reference>
<feature type="chain" id="PRO_5045949817" description="Reverse transcriptase Ty1/copia-type domain-containing protein" evidence="2">
    <location>
        <begin position="16"/>
        <end position="355"/>
    </location>
</feature>
<accession>A0ABQ5EM65</accession>
<feature type="compositionally biased region" description="Acidic residues" evidence="1">
    <location>
        <begin position="343"/>
        <end position="355"/>
    </location>
</feature>
<feature type="signal peptide" evidence="2">
    <location>
        <begin position="1"/>
        <end position="15"/>
    </location>
</feature>
<feature type="region of interest" description="Disordered" evidence="1">
    <location>
        <begin position="323"/>
        <end position="355"/>
    </location>
</feature>
<keyword evidence="2" id="KW-0732">Signal</keyword>
<dbReference type="Proteomes" id="UP001151760">
    <property type="component" value="Unassembled WGS sequence"/>
</dbReference>
<name>A0ABQ5EM65_9ASTR</name>
<evidence type="ECO:0000313" key="4">
    <source>
        <dbReference type="Proteomes" id="UP001151760"/>
    </source>
</evidence>
<organism evidence="3 4">
    <name type="scientific">Tanacetum coccineum</name>
    <dbReference type="NCBI Taxonomy" id="301880"/>
    <lineage>
        <taxon>Eukaryota</taxon>
        <taxon>Viridiplantae</taxon>
        <taxon>Streptophyta</taxon>
        <taxon>Embryophyta</taxon>
        <taxon>Tracheophyta</taxon>
        <taxon>Spermatophyta</taxon>
        <taxon>Magnoliopsida</taxon>
        <taxon>eudicotyledons</taxon>
        <taxon>Gunneridae</taxon>
        <taxon>Pentapetalae</taxon>
        <taxon>asterids</taxon>
        <taxon>campanulids</taxon>
        <taxon>Asterales</taxon>
        <taxon>Asteraceae</taxon>
        <taxon>Asteroideae</taxon>
        <taxon>Anthemideae</taxon>
        <taxon>Anthemidinae</taxon>
        <taxon>Tanacetum</taxon>
    </lineage>
</organism>
<evidence type="ECO:0000256" key="1">
    <source>
        <dbReference type="SAM" id="MobiDB-lite"/>
    </source>
</evidence>
<sequence length="355" mass="40857">MHFLLSTMSVVYVLNTPIPDDGDDATIEQIKRRNKWENDDYVCRGIILNDFKHTLKHKKEELTLVELDSHLRIEESLRDDDVAWWVDSVATVHVCKDRCWTVVRLSDPKLKTLGEKGIECIFVGYVEHSKAFKAINDEMDSIMDNNTWVLADLPPGCKPLGYKWIFNRKLKQAPKQRSQKFDEVVLSNGYLLNQADRYVYSKFDESGKGVIIFLYIDDMLIFDTDQVQVNLTKEFLSSRSDIAFAVDKLSRYTANLSTHHWKAIQRVLKSPRELAARARRMSIRSSKRDRVVPILVRCDRKLIFGGNSIRVKWVLDALYKGRKKSKTSETTSGSASGGLNLNEEADEAVEETQEF</sequence>
<dbReference type="EMBL" id="BQNB010016453">
    <property type="protein sequence ID" value="GJT51980.1"/>
    <property type="molecule type" value="Genomic_DNA"/>
</dbReference>
<evidence type="ECO:0000256" key="2">
    <source>
        <dbReference type="SAM" id="SignalP"/>
    </source>
</evidence>
<reference evidence="3" key="2">
    <citation type="submission" date="2022-01" db="EMBL/GenBank/DDBJ databases">
        <authorList>
            <person name="Yamashiro T."/>
            <person name="Shiraishi A."/>
            <person name="Satake H."/>
            <person name="Nakayama K."/>
        </authorList>
    </citation>
    <scope>NUCLEOTIDE SEQUENCE</scope>
</reference>
<gene>
    <name evidence="3" type="ORF">Tco_0978137</name>
</gene>
<evidence type="ECO:0008006" key="5">
    <source>
        <dbReference type="Google" id="ProtNLM"/>
    </source>
</evidence>
<protein>
    <recommendedName>
        <fullName evidence="5">Reverse transcriptase Ty1/copia-type domain-containing protein</fullName>
    </recommendedName>
</protein>